<dbReference type="PROSITE" id="PS00083">
    <property type="entry name" value="INTRADIOL_DIOXYGENAS"/>
    <property type="match status" value="1"/>
</dbReference>
<dbReference type="CDD" id="cd03461">
    <property type="entry name" value="1_2-HQD"/>
    <property type="match status" value="1"/>
</dbReference>
<evidence type="ECO:0000256" key="6">
    <source>
        <dbReference type="ARBA" id="ARBA00023004"/>
    </source>
</evidence>
<comment type="similarity">
    <text evidence="2">Belongs to the intradiol ring-cleavage dioxygenase family.</text>
</comment>
<dbReference type="Gene3D" id="2.60.130.10">
    <property type="entry name" value="Aromatic compound dioxygenase"/>
    <property type="match status" value="1"/>
</dbReference>
<dbReference type="Pfam" id="PF04444">
    <property type="entry name" value="Dioxygenase_N"/>
    <property type="match status" value="1"/>
</dbReference>
<keyword evidence="6" id="KW-0408">Iron</keyword>
<dbReference type="InterPro" id="IPR007535">
    <property type="entry name" value="Catechol_dOase_N"/>
</dbReference>
<dbReference type="AlphaFoldDB" id="A0A158GY97"/>
<dbReference type="GO" id="GO:0018576">
    <property type="term" value="F:catechol 1,2-dioxygenase activity"/>
    <property type="evidence" value="ECO:0007669"/>
    <property type="project" value="InterPro"/>
</dbReference>
<reference evidence="8 9" key="1">
    <citation type="submission" date="2016-01" db="EMBL/GenBank/DDBJ databases">
        <authorList>
            <person name="Oliw E.H."/>
        </authorList>
    </citation>
    <scope>NUCLEOTIDE SEQUENCE [LARGE SCALE GENOMIC DNA]</scope>
    <source>
        <strain evidence="8">LMG 27134</strain>
    </source>
</reference>
<dbReference type="RefSeq" id="WP_062086881.1">
    <property type="nucleotide sequence ID" value="NZ_FCOK02000022.1"/>
</dbReference>
<protein>
    <submittedName>
        <fullName evidence="8">Catechol 1,2-dioxygenase</fullName>
    </submittedName>
</protein>
<dbReference type="GO" id="GO:0009712">
    <property type="term" value="P:catechol-containing compound metabolic process"/>
    <property type="evidence" value="ECO:0007669"/>
    <property type="project" value="InterPro"/>
</dbReference>
<dbReference type="SUPFAM" id="SSF49482">
    <property type="entry name" value="Aromatic compound dioxygenase"/>
    <property type="match status" value="1"/>
</dbReference>
<dbReference type="OrthoDB" id="9800887at2"/>
<evidence type="ECO:0000256" key="4">
    <source>
        <dbReference type="ARBA" id="ARBA00022964"/>
    </source>
</evidence>
<dbReference type="InterPro" id="IPR000627">
    <property type="entry name" value="Intradiol_dOase_C"/>
</dbReference>
<name>A0A158GY97_9BURK</name>
<dbReference type="InterPro" id="IPR015889">
    <property type="entry name" value="Intradiol_dOase_core"/>
</dbReference>
<dbReference type="InterPro" id="IPR039390">
    <property type="entry name" value="1_2-HQD/HQD"/>
</dbReference>
<sequence>MQNLDEYSITDAVLQSQADTPNPRTREIFDGLVTHLHAFAREVSLTEDEWLSAIRFLTAVGHKTDDKRQEFILLSDTLGLSMLVTAMANRKPKECTESTVLGPFFVTDAPAVPNGGDVAQGAPGELCFVSGHVRGLHGEPVAGARMEVWQADEDGLYDVQYENLEAPRARGVLFSEPDGAFRFTSIVPRPYPVPHDGPVGDMLKALGRHAWRPAHLHFMIFAEGYEPLVTHVFRKNDPYLQSDAVFGVRSSLIGDWTTHAHGVAPDGSMHETPFTTFAFDFVLAPVRA</sequence>
<evidence type="ECO:0000256" key="2">
    <source>
        <dbReference type="ARBA" id="ARBA00007825"/>
    </source>
</evidence>
<keyword evidence="5" id="KW-0560">Oxidoreductase</keyword>
<dbReference type="InterPro" id="IPR050770">
    <property type="entry name" value="Intradiol_RC_Dioxygenase"/>
</dbReference>
<dbReference type="GO" id="GO:0008199">
    <property type="term" value="F:ferric iron binding"/>
    <property type="evidence" value="ECO:0007669"/>
    <property type="project" value="InterPro"/>
</dbReference>
<comment type="cofactor">
    <cofactor evidence="1">
        <name>Fe(3+)</name>
        <dbReference type="ChEBI" id="CHEBI:29034"/>
    </cofactor>
</comment>
<evidence type="ECO:0000259" key="7">
    <source>
        <dbReference type="PROSITE" id="PS00083"/>
    </source>
</evidence>
<dbReference type="PANTHER" id="PTHR33711:SF7">
    <property type="entry name" value="INTRADIOL RING-CLEAVAGE DIOXYGENASES DOMAIN-CONTAINING PROTEIN-RELATED"/>
    <property type="match status" value="1"/>
</dbReference>
<evidence type="ECO:0000256" key="1">
    <source>
        <dbReference type="ARBA" id="ARBA00001965"/>
    </source>
</evidence>
<evidence type="ECO:0000313" key="9">
    <source>
        <dbReference type="Proteomes" id="UP000054683"/>
    </source>
</evidence>
<evidence type="ECO:0000256" key="3">
    <source>
        <dbReference type="ARBA" id="ARBA00022723"/>
    </source>
</evidence>
<organism evidence="8 9">
    <name type="scientific">Caballeronia udeis</name>
    <dbReference type="NCBI Taxonomy" id="1232866"/>
    <lineage>
        <taxon>Bacteria</taxon>
        <taxon>Pseudomonadati</taxon>
        <taxon>Pseudomonadota</taxon>
        <taxon>Betaproteobacteria</taxon>
        <taxon>Burkholderiales</taxon>
        <taxon>Burkholderiaceae</taxon>
        <taxon>Caballeronia</taxon>
    </lineage>
</organism>
<dbReference type="Pfam" id="PF00775">
    <property type="entry name" value="Dioxygenase_C"/>
    <property type="match status" value="1"/>
</dbReference>
<feature type="domain" description="Intradiol ring-cleavage dioxygenases" evidence="7">
    <location>
        <begin position="129"/>
        <end position="157"/>
    </location>
</feature>
<dbReference type="Proteomes" id="UP000054683">
    <property type="component" value="Unassembled WGS sequence"/>
</dbReference>
<evidence type="ECO:0000313" key="8">
    <source>
        <dbReference type="EMBL" id="SAL37036.1"/>
    </source>
</evidence>
<dbReference type="EMBL" id="FCOK02000022">
    <property type="protein sequence ID" value="SAL37036.1"/>
    <property type="molecule type" value="Genomic_DNA"/>
</dbReference>
<dbReference type="PANTHER" id="PTHR33711">
    <property type="entry name" value="DIOXYGENASE, PUTATIVE (AFU_ORTHOLOGUE AFUA_2G02910)-RELATED"/>
    <property type="match status" value="1"/>
</dbReference>
<proteinExistence type="inferred from homology"/>
<keyword evidence="3" id="KW-0479">Metal-binding</keyword>
<accession>A0A158GY97</accession>
<evidence type="ECO:0000256" key="5">
    <source>
        <dbReference type="ARBA" id="ARBA00023002"/>
    </source>
</evidence>
<keyword evidence="4 8" id="KW-0223">Dioxygenase</keyword>
<gene>
    <name evidence="8" type="ORF">AWB69_03577</name>
</gene>